<dbReference type="Gene3D" id="2.130.10.130">
    <property type="entry name" value="Integrin alpha, N-terminal"/>
    <property type="match status" value="1"/>
</dbReference>
<evidence type="ECO:0000313" key="3">
    <source>
        <dbReference type="Proteomes" id="UP000799770"/>
    </source>
</evidence>
<sequence length="132" mass="14083">MYRNAGNGPDQGANAAKTIWYTMGEIASGVGGLGRQVRLADLDGDGRADYITVKDDGSATVWWNLGFDANRDPKVVWHSATGEKIASGIGDGLGVRFADMNGDGKAEFIHMDTNAAVTLYLNQGRKTDGTWT</sequence>
<dbReference type="InterPro" id="IPR013517">
    <property type="entry name" value="FG-GAP"/>
</dbReference>
<reference evidence="2" key="1">
    <citation type="journal article" date="2020" name="Stud. Mycol.">
        <title>101 Dothideomycetes genomes: a test case for predicting lifestyles and emergence of pathogens.</title>
        <authorList>
            <person name="Haridas S."/>
            <person name="Albert R."/>
            <person name="Binder M."/>
            <person name="Bloem J."/>
            <person name="Labutti K."/>
            <person name="Salamov A."/>
            <person name="Andreopoulos B."/>
            <person name="Baker S."/>
            <person name="Barry K."/>
            <person name="Bills G."/>
            <person name="Bluhm B."/>
            <person name="Cannon C."/>
            <person name="Castanera R."/>
            <person name="Culley D."/>
            <person name="Daum C."/>
            <person name="Ezra D."/>
            <person name="Gonzalez J."/>
            <person name="Henrissat B."/>
            <person name="Kuo A."/>
            <person name="Liang C."/>
            <person name="Lipzen A."/>
            <person name="Lutzoni F."/>
            <person name="Magnuson J."/>
            <person name="Mondo S."/>
            <person name="Nolan M."/>
            <person name="Ohm R."/>
            <person name="Pangilinan J."/>
            <person name="Park H.-J."/>
            <person name="Ramirez L."/>
            <person name="Alfaro M."/>
            <person name="Sun H."/>
            <person name="Tritt A."/>
            <person name="Yoshinaga Y."/>
            <person name="Zwiers L.-H."/>
            <person name="Turgeon B."/>
            <person name="Goodwin S."/>
            <person name="Spatafora J."/>
            <person name="Crous P."/>
            <person name="Grigoriev I."/>
        </authorList>
    </citation>
    <scope>NUCLEOTIDE SEQUENCE</scope>
    <source>
        <strain evidence="2">CBS 627.86</strain>
    </source>
</reference>
<protein>
    <recommendedName>
        <fullName evidence="4">VCBS repeat-containing protein</fullName>
    </recommendedName>
</protein>
<dbReference type="EMBL" id="ML977321">
    <property type="protein sequence ID" value="KAF2116429.1"/>
    <property type="molecule type" value="Genomic_DNA"/>
</dbReference>
<gene>
    <name evidence="2" type="ORF">BDV96DRAFT_574106</name>
</gene>
<dbReference type="Proteomes" id="UP000799770">
    <property type="component" value="Unassembled WGS sequence"/>
</dbReference>
<evidence type="ECO:0008006" key="4">
    <source>
        <dbReference type="Google" id="ProtNLM"/>
    </source>
</evidence>
<organism evidence="2 3">
    <name type="scientific">Lophiotrema nucula</name>
    <dbReference type="NCBI Taxonomy" id="690887"/>
    <lineage>
        <taxon>Eukaryota</taxon>
        <taxon>Fungi</taxon>
        <taxon>Dikarya</taxon>
        <taxon>Ascomycota</taxon>
        <taxon>Pezizomycotina</taxon>
        <taxon>Dothideomycetes</taxon>
        <taxon>Pleosporomycetidae</taxon>
        <taxon>Pleosporales</taxon>
        <taxon>Lophiotremataceae</taxon>
        <taxon>Lophiotrema</taxon>
    </lineage>
</organism>
<keyword evidence="3" id="KW-1185">Reference proteome</keyword>
<dbReference type="InterPro" id="IPR028994">
    <property type="entry name" value="Integrin_alpha_N"/>
</dbReference>
<proteinExistence type="predicted"/>
<keyword evidence="1" id="KW-0732">Signal</keyword>
<evidence type="ECO:0000313" key="2">
    <source>
        <dbReference type="EMBL" id="KAF2116429.1"/>
    </source>
</evidence>
<accession>A0A6A5ZA85</accession>
<dbReference type="OrthoDB" id="206213at2759"/>
<dbReference type="Pfam" id="PF13517">
    <property type="entry name" value="FG-GAP_3"/>
    <property type="match status" value="1"/>
</dbReference>
<evidence type="ECO:0000256" key="1">
    <source>
        <dbReference type="ARBA" id="ARBA00022729"/>
    </source>
</evidence>
<name>A0A6A5ZA85_9PLEO</name>
<dbReference type="SUPFAM" id="SSF69318">
    <property type="entry name" value="Integrin alpha N-terminal domain"/>
    <property type="match status" value="1"/>
</dbReference>
<dbReference type="AlphaFoldDB" id="A0A6A5ZA85"/>